<dbReference type="RefSeq" id="WP_254759024.1">
    <property type="nucleotide sequence ID" value="NZ_JANCLT010000005.1"/>
</dbReference>
<keyword evidence="2" id="KW-1185">Reference proteome</keyword>
<name>A0AA41XBQ9_9BACI</name>
<proteinExistence type="predicted"/>
<accession>A0AA41XBQ9</accession>
<protein>
    <submittedName>
        <fullName evidence="1">Uncharacterized protein</fullName>
    </submittedName>
</protein>
<evidence type="ECO:0000313" key="1">
    <source>
        <dbReference type="EMBL" id="MCP8969106.1"/>
    </source>
</evidence>
<dbReference type="EMBL" id="JANCLT010000005">
    <property type="protein sequence ID" value="MCP8969106.1"/>
    <property type="molecule type" value="Genomic_DNA"/>
</dbReference>
<dbReference type="Proteomes" id="UP001156102">
    <property type="component" value="Unassembled WGS sequence"/>
</dbReference>
<reference evidence="1" key="1">
    <citation type="submission" date="2022-07" db="EMBL/GenBank/DDBJ databases">
        <authorList>
            <person name="Li W.-J."/>
            <person name="Deng Q.-Q."/>
        </authorList>
    </citation>
    <scope>NUCLEOTIDE SEQUENCE</scope>
    <source>
        <strain evidence="1">SYSU M60031</strain>
    </source>
</reference>
<gene>
    <name evidence="1" type="ORF">NK662_11200</name>
</gene>
<evidence type="ECO:0000313" key="2">
    <source>
        <dbReference type="Proteomes" id="UP001156102"/>
    </source>
</evidence>
<organism evidence="1 2">
    <name type="scientific">Ectobacillus ponti</name>
    <dbReference type="NCBI Taxonomy" id="2961894"/>
    <lineage>
        <taxon>Bacteria</taxon>
        <taxon>Bacillati</taxon>
        <taxon>Bacillota</taxon>
        <taxon>Bacilli</taxon>
        <taxon>Bacillales</taxon>
        <taxon>Bacillaceae</taxon>
        <taxon>Ectobacillus</taxon>
    </lineage>
</organism>
<dbReference type="AlphaFoldDB" id="A0AA41XBQ9"/>
<sequence length="67" mass="7707">MVSQYDVRYEYKKGAEWVHESTRLPATSSALAVRRVADELQRRFGDLSNLNIYAEEFISAPAEEELV</sequence>
<comment type="caution">
    <text evidence="1">The sequence shown here is derived from an EMBL/GenBank/DDBJ whole genome shotgun (WGS) entry which is preliminary data.</text>
</comment>